<sequence length="147" mass="17090">MSKAILEIAFFRPKQALPDVPLRAGIVMHDPRMHLAYYLYEDPGQVIPNATERTIPERTCTSVDLEWSVEIPITADTTVNHIRRVLRDLPKVDQRINPGGMFRWTFGNYVKRFLRAMEKEYLLQVGPYHSDEFYDRYLKGDLGDGAF</sequence>
<reference evidence="1 2" key="1">
    <citation type="submission" date="2020-01" db="EMBL/GenBank/DDBJ databases">
        <authorList>
            <person name="Gupta K D."/>
        </authorList>
    </citation>
    <scope>NUCLEOTIDE SEQUENCE [LARGE SCALE GENOMIC DNA]</scope>
</reference>
<name>A0A8S0WB95_CYCAE</name>
<keyword evidence="2" id="KW-1185">Reference proteome</keyword>
<protein>
    <submittedName>
        <fullName evidence="1">Uncharacterized protein</fullName>
    </submittedName>
</protein>
<accession>A0A8S0WB95</accession>
<comment type="caution">
    <text evidence="1">The sequence shown here is derived from an EMBL/GenBank/DDBJ whole genome shotgun (WGS) entry which is preliminary data.</text>
</comment>
<dbReference type="EMBL" id="CACVBS010000079">
    <property type="protein sequence ID" value="CAA7269568.1"/>
    <property type="molecule type" value="Genomic_DNA"/>
</dbReference>
<proteinExistence type="predicted"/>
<evidence type="ECO:0000313" key="1">
    <source>
        <dbReference type="EMBL" id="CAA7269568.1"/>
    </source>
</evidence>
<dbReference type="Proteomes" id="UP000467700">
    <property type="component" value="Unassembled WGS sequence"/>
</dbReference>
<gene>
    <name evidence="1" type="ORF">AAE3_LOCUS11770</name>
</gene>
<evidence type="ECO:0000313" key="2">
    <source>
        <dbReference type="Proteomes" id="UP000467700"/>
    </source>
</evidence>
<dbReference type="OrthoDB" id="10281102at2759"/>
<dbReference type="AlphaFoldDB" id="A0A8S0WB95"/>
<organism evidence="1 2">
    <name type="scientific">Cyclocybe aegerita</name>
    <name type="common">Black poplar mushroom</name>
    <name type="synonym">Agrocybe aegerita</name>
    <dbReference type="NCBI Taxonomy" id="1973307"/>
    <lineage>
        <taxon>Eukaryota</taxon>
        <taxon>Fungi</taxon>
        <taxon>Dikarya</taxon>
        <taxon>Basidiomycota</taxon>
        <taxon>Agaricomycotina</taxon>
        <taxon>Agaricomycetes</taxon>
        <taxon>Agaricomycetidae</taxon>
        <taxon>Agaricales</taxon>
        <taxon>Agaricineae</taxon>
        <taxon>Bolbitiaceae</taxon>
        <taxon>Cyclocybe</taxon>
    </lineage>
</organism>